<dbReference type="Proteomes" id="UP000198953">
    <property type="component" value="Unassembled WGS sequence"/>
</dbReference>
<dbReference type="GO" id="GO:0004497">
    <property type="term" value="F:monooxygenase activity"/>
    <property type="evidence" value="ECO:0007669"/>
    <property type="project" value="UniProtKB-KW"/>
</dbReference>
<organism evidence="2 3">
    <name type="scientific">Nonomuraea pusilla</name>
    <dbReference type="NCBI Taxonomy" id="46177"/>
    <lineage>
        <taxon>Bacteria</taxon>
        <taxon>Bacillati</taxon>
        <taxon>Actinomycetota</taxon>
        <taxon>Actinomycetes</taxon>
        <taxon>Streptosporangiales</taxon>
        <taxon>Streptosporangiaceae</taxon>
        <taxon>Nonomuraea</taxon>
    </lineage>
</organism>
<dbReference type="AlphaFoldDB" id="A0A1H7SZD6"/>
<protein>
    <submittedName>
        <fullName evidence="2">Antibiotic biosynthesis monooxygenase</fullName>
    </submittedName>
</protein>
<dbReference type="Pfam" id="PF03992">
    <property type="entry name" value="ABM"/>
    <property type="match status" value="1"/>
</dbReference>
<dbReference type="PROSITE" id="PS51725">
    <property type="entry name" value="ABM"/>
    <property type="match status" value="1"/>
</dbReference>
<feature type="domain" description="ABM" evidence="1">
    <location>
        <begin position="39"/>
        <end position="129"/>
    </location>
</feature>
<dbReference type="STRING" id="46177.SAMN05660976_03288"/>
<accession>A0A1H7SZD6</accession>
<dbReference type="InterPro" id="IPR011008">
    <property type="entry name" value="Dimeric_a/b-barrel"/>
</dbReference>
<keyword evidence="3" id="KW-1185">Reference proteome</keyword>
<evidence type="ECO:0000313" key="2">
    <source>
        <dbReference type="EMBL" id="SEL77963.1"/>
    </source>
</evidence>
<reference evidence="2 3" key="1">
    <citation type="submission" date="2016-10" db="EMBL/GenBank/DDBJ databases">
        <authorList>
            <person name="de Groot N.N."/>
        </authorList>
    </citation>
    <scope>NUCLEOTIDE SEQUENCE [LARGE SCALE GENOMIC DNA]</scope>
    <source>
        <strain evidence="2 3">DSM 43357</strain>
    </source>
</reference>
<evidence type="ECO:0000313" key="3">
    <source>
        <dbReference type="Proteomes" id="UP000198953"/>
    </source>
</evidence>
<gene>
    <name evidence="2" type="ORF">SAMN05660976_03288</name>
</gene>
<keyword evidence="2" id="KW-0560">Oxidoreductase</keyword>
<dbReference type="InterPro" id="IPR007138">
    <property type="entry name" value="ABM_dom"/>
</dbReference>
<dbReference type="EMBL" id="FOBF01000007">
    <property type="protein sequence ID" value="SEL77963.1"/>
    <property type="molecule type" value="Genomic_DNA"/>
</dbReference>
<name>A0A1H7SZD6_9ACTN</name>
<keyword evidence="2" id="KW-0503">Monooxygenase</keyword>
<dbReference type="SUPFAM" id="SSF54909">
    <property type="entry name" value="Dimeric alpha+beta barrel"/>
    <property type="match status" value="1"/>
</dbReference>
<sequence>MLFLKARTNSPRALGRHAFCFERVSTVSETVIRVDDEVATFVNVFDVDPSRQQELIEILKEGTEKVMRNRPGFVSVNLLASADGTRVVNYAQWRSLDDVKATMADPEAQKFAKRTAEIAKPAPHPYEVVATYHA</sequence>
<dbReference type="Gene3D" id="3.30.70.100">
    <property type="match status" value="1"/>
</dbReference>
<dbReference type="OrthoDB" id="1493813at2"/>
<evidence type="ECO:0000259" key="1">
    <source>
        <dbReference type="PROSITE" id="PS51725"/>
    </source>
</evidence>
<proteinExistence type="predicted"/>